<evidence type="ECO:0000313" key="2">
    <source>
        <dbReference type="EMBL" id="CAA2621275.1"/>
    </source>
</evidence>
<evidence type="ECO:0000313" key="3">
    <source>
        <dbReference type="Proteomes" id="UP001189122"/>
    </source>
</evidence>
<feature type="compositionally biased region" description="Pro residues" evidence="1">
    <location>
        <begin position="40"/>
        <end position="71"/>
    </location>
</feature>
<dbReference type="EMBL" id="LR743593">
    <property type="protein sequence ID" value="CAA2621275.1"/>
    <property type="molecule type" value="Genomic_DNA"/>
</dbReference>
<reference evidence="2 3" key="1">
    <citation type="submission" date="2019-12" db="EMBL/GenBank/DDBJ databases">
        <authorList>
            <person name="Scholz U."/>
            <person name="Mascher M."/>
            <person name="Fiebig A."/>
        </authorList>
    </citation>
    <scope>NUCLEOTIDE SEQUENCE</scope>
</reference>
<keyword evidence="3" id="KW-1185">Reference proteome</keyword>
<evidence type="ECO:0000256" key="1">
    <source>
        <dbReference type="SAM" id="MobiDB-lite"/>
    </source>
</evidence>
<protein>
    <submittedName>
        <fullName evidence="2">Uncharacterized protein</fullName>
    </submittedName>
</protein>
<organism evidence="2">
    <name type="scientific">Spirodela intermedia</name>
    <name type="common">Intermediate duckweed</name>
    <dbReference type="NCBI Taxonomy" id="51605"/>
    <lineage>
        <taxon>Eukaryota</taxon>
        <taxon>Viridiplantae</taxon>
        <taxon>Streptophyta</taxon>
        <taxon>Embryophyta</taxon>
        <taxon>Tracheophyta</taxon>
        <taxon>Spermatophyta</taxon>
        <taxon>Magnoliopsida</taxon>
        <taxon>Liliopsida</taxon>
        <taxon>Araceae</taxon>
        <taxon>Lemnoideae</taxon>
        <taxon>Spirodela</taxon>
    </lineage>
</organism>
<gene>
    <name evidence="2" type="ORF">SI7747_06007386</name>
</gene>
<name>A0A7I8IV09_SPIIN</name>
<feature type="region of interest" description="Disordered" evidence="1">
    <location>
        <begin position="25"/>
        <end position="71"/>
    </location>
</feature>
<proteinExistence type="predicted"/>
<dbReference type="AlphaFoldDB" id="A0A7I8IV09"/>
<accession>A0A7I8IV09</accession>
<dbReference type="EMBL" id="CACRZD030000006">
    <property type="protein sequence ID" value="CAA6660987.1"/>
    <property type="molecule type" value="Genomic_DNA"/>
</dbReference>
<sequence>MPVRFRFVTPDAAEPALITAYASAWSPAKTSHAPAATAGPSPPPPPPEPPSVPPPPPPPPPGICPPPPHQR</sequence>
<dbReference type="Proteomes" id="UP001189122">
    <property type="component" value="Unassembled WGS sequence"/>
</dbReference>